<dbReference type="AlphaFoldDB" id="A0A4Q7NFU9"/>
<evidence type="ECO:0000313" key="4">
    <source>
        <dbReference type="Proteomes" id="UP000292445"/>
    </source>
</evidence>
<evidence type="ECO:0000256" key="2">
    <source>
        <dbReference type="SAM" id="SignalP"/>
    </source>
</evidence>
<feature type="region of interest" description="Disordered" evidence="1">
    <location>
        <begin position="433"/>
        <end position="518"/>
    </location>
</feature>
<protein>
    <submittedName>
        <fullName evidence="3">Uncharacterized protein</fullName>
    </submittedName>
</protein>
<name>A0A4Q7NFU9_9BURK</name>
<keyword evidence="4" id="KW-1185">Reference proteome</keyword>
<keyword evidence="2" id="KW-0732">Signal</keyword>
<dbReference type="OrthoDB" id="8672153at2"/>
<organism evidence="3 4">
    <name type="scientific">Pigmentiphaga kullae</name>
    <dbReference type="NCBI Taxonomy" id="151784"/>
    <lineage>
        <taxon>Bacteria</taxon>
        <taxon>Pseudomonadati</taxon>
        <taxon>Pseudomonadota</taxon>
        <taxon>Betaproteobacteria</taxon>
        <taxon>Burkholderiales</taxon>
        <taxon>Alcaligenaceae</taxon>
        <taxon>Pigmentiphaga</taxon>
    </lineage>
</organism>
<feature type="compositionally biased region" description="Basic and acidic residues" evidence="1">
    <location>
        <begin position="343"/>
        <end position="367"/>
    </location>
</feature>
<feature type="chain" id="PRO_5020447658" evidence="2">
    <location>
        <begin position="20"/>
        <end position="624"/>
    </location>
</feature>
<feature type="compositionally biased region" description="Basic and acidic residues" evidence="1">
    <location>
        <begin position="468"/>
        <end position="518"/>
    </location>
</feature>
<dbReference type="RefSeq" id="WP_130360004.1">
    <property type="nucleotide sequence ID" value="NZ_SGXC01000002.1"/>
</dbReference>
<accession>A0A4Q7NFU9</accession>
<dbReference type="Proteomes" id="UP000292445">
    <property type="component" value="Unassembled WGS sequence"/>
</dbReference>
<comment type="caution">
    <text evidence="3">The sequence shown here is derived from an EMBL/GenBank/DDBJ whole genome shotgun (WGS) entry which is preliminary data.</text>
</comment>
<evidence type="ECO:0000256" key="1">
    <source>
        <dbReference type="SAM" id="MobiDB-lite"/>
    </source>
</evidence>
<feature type="signal peptide" evidence="2">
    <location>
        <begin position="1"/>
        <end position="19"/>
    </location>
</feature>
<dbReference type="PROSITE" id="PS51257">
    <property type="entry name" value="PROKAR_LIPOPROTEIN"/>
    <property type="match status" value="1"/>
</dbReference>
<reference evidence="3 4" key="1">
    <citation type="submission" date="2019-02" db="EMBL/GenBank/DDBJ databases">
        <title>Genomic Encyclopedia of Type Strains, Phase IV (KMG-IV): sequencing the most valuable type-strain genomes for metagenomic binning, comparative biology and taxonomic classification.</title>
        <authorList>
            <person name="Goeker M."/>
        </authorList>
    </citation>
    <scope>NUCLEOTIDE SEQUENCE [LARGE SCALE GENOMIC DNA]</scope>
    <source>
        <strain evidence="3 4">K24</strain>
    </source>
</reference>
<dbReference type="EMBL" id="SGXC01000002">
    <property type="protein sequence ID" value="RZS81899.1"/>
    <property type="molecule type" value="Genomic_DNA"/>
</dbReference>
<gene>
    <name evidence="3" type="ORF">EV675_4529</name>
</gene>
<feature type="compositionally biased region" description="Low complexity" evidence="1">
    <location>
        <begin position="433"/>
        <end position="467"/>
    </location>
</feature>
<sequence length="624" mass="69118">MRKLLLAPALLCAALAGCATTDPADTARSPEAIAAAQAAFQQIQWGFLQPYIGHLYVNDDGDQLRVAAEPDKRALAISLYSANRLVHANSVRLLVRTTATQDTYHVLIENSGMFSDDEATIRFDQSGRMQVLNGSLNDLQLTLTESAAHFSYAASIGPFSMTPKPLRRDVYTLPDGSTVPVSLDPGSPYQQLRAAGPFGIWEHSVGQTFVSRTILLKVDKDEAGNLVLEFRLPDGSNPGREVFRAPSRTDPRAFRVLSMPNRPAGSFESRQLTLSADDRLTHRYTGTENIFTYNGDYLDTYVNRGNSIRMMGRSQDPDDDEYSTWNNIYLPVTRERLAAAMENREKDQVERERAREYAQRRAAERAAESQATMNAIMSGLASGFQQANQTNMRMAQQSQDFERNLNQKLRQIGQQKQQREREAAERADRIMAANAAAAQARAASSPTSPASSAPQRTAAATPAASPQEARRLQEAQRKQEEQRKAEEARAAEQARLAKEKQREEETRRKAELARQEQERRTQALLDHLAAERRAIRLQAAQCPAKGGLPSVIGIRPRVQPKVANCITVHFEARCPADRPGTGMTGSIWAYNGMGNCTETGDLPRKLACDVREAVVEVTNVTTCQ</sequence>
<evidence type="ECO:0000313" key="3">
    <source>
        <dbReference type="EMBL" id="RZS81899.1"/>
    </source>
</evidence>
<proteinExistence type="predicted"/>
<feature type="region of interest" description="Disordered" evidence="1">
    <location>
        <begin position="343"/>
        <end position="370"/>
    </location>
</feature>